<evidence type="ECO:0000256" key="3">
    <source>
        <dbReference type="ARBA" id="ARBA00012953"/>
    </source>
</evidence>
<evidence type="ECO:0000256" key="5">
    <source>
        <dbReference type="ARBA" id="ARBA00022801"/>
    </source>
</evidence>
<protein>
    <recommendedName>
        <fullName evidence="4 8">Probable 2-phosphosulfolactate phosphatase</fullName>
        <ecNumber evidence="3 8">3.1.3.71</ecNumber>
    </recommendedName>
</protein>
<dbReference type="SUPFAM" id="SSF142823">
    <property type="entry name" value="ComB-like"/>
    <property type="match status" value="1"/>
</dbReference>
<keyword evidence="10" id="KW-1185">Reference proteome</keyword>
<evidence type="ECO:0000256" key="7">
    <source>
        <dbReference type="ARBA" id="ARBA00033711"/>
    </source>
</evidence>
<keyword evidence="6 8" id="KW-0460">Magnesium</keyword>
<keyword evidence="5 8" id="KW-0378">Hydrolase</keyword>
<sequence>MRIEVISSVNEARADRFTHRTAIVIDVLRATSTMVTALGAGAASIYPVETVLEARTLQRQGYTLAGERFCRKIPGFELGNSPEDFTPEIVEGRRLVLTTTNGTRAIHKAMRADFVLSAALLNASACARSAMELRRDVVLLCAGCHDDFALEDGLCAGMIIDRMQALSSTSIDVDDFGTAMQGFYQSSKERITEILKGSSSGKRLIKMGFSRDIDSCAQIDTSSIVPKLQGDMIIIG</sequence>
<evidence type="ECO:0000256" key="6">
    <source>
        <dbReference type="ARBA" id="ARBA00022842"/>
    </source>
</evidence>
<dbReference type="InterPro" id="IPR005238">
    <property type="entry name" value="ComB-like"/>
</dbReference>
<comment type="cofactor">
    <cofactor evidence="1 8">
        <name>Mg(2+)</name>
        <dbReference type="ChEBI" id="CHEBI:18420"/>
    </cofactor>
</comment>
<proteinExistence type="inferred from homology"/>
<evidence type="ECO:0000256" key="4">
    <source>
        <dbReference type="ARBA" id="ARBA00021948"/>
    </source>
</evidence>
<evidence type="ECO:0000256" key="1">
    <source>
        <dbReference type="ARBA" id="ARBA00001946"/>
    </source>
</evidence>
<reference evidence="9" key="1">
    <citation type="submission" date="2022-01" db="EMBL/GenBank/DDBJ databases">
        <authorList>
            <person name="Criscuolo A."/>
        </authorList>
    </citation>
    <scope>NUCLEOTIDE SEQUENCE</scope>
    <source>
        <strain evidence="9">CIP111893</strain>
    </source>
</reference>
<evidence type="ECO:0000256" key="8">
    <source>
        <dbReference type="HAMAP-Rule" id="MF_00490"/>
    </source>
</evidence>
<name>A0ABM9CEG2_9BACL</name>
<evidence type="ECO:0000256" key="2">
    <source>
        <dbReference type="ARBA" id="ARBA00009997"/>
    </source>
</evidence>
<dbReference type="Proteomes" id="UP000838686">
    <property type="component" value="Unassembled WGS sequence"/>
</dbReference>
<dbReference type="Pfam" id="PF04029">
    <property type="entry name" value="2-ph_phosp"/>
    <property type="match status" value="1"/>
</dbReference>
<dbReference type="Gene3D" id="3.90.1560.10">
    <property type="entry name" value="ComB-like"/>
    <property type="match status" value="1"/>
</dbReference>
<dbReference type="GO" id="GO:0050532">
    <property type="term" value="F:2-phosphosulfolactate phosphatase activity"/>
    <property type="evidence" value="ECO:0007669"/>
    <property type="project" value="UniProtKB-EC"/>
</dbReference>
<dbReference type="EC" id="3.1.3.71" evidence="3 8"/>
<evidence type="ECO:0000313" key="10">
    <source>
        <dbReference type="Proteomes" id="UP000838686"/>
    </source>
</evidence>
<comment type="caution">
    <text evidence="9">The sequence shown here is derived from an EMBL/GenBank/DDBJ whole genome shotgun (WGS) entry which is preliminary data.</text>
</comment>
<comment type="similarity">
    <text evidence="2 8">Belongs to the ComB family.</text>
</comment>
<dbReference type="PANTHER" id="PTHR37311">
    <property type="entry name" value="2-PHOSPHOSULFOLACTATE PHOSPHATASE-RELATED"/>
    <property type="match status" value="1"/>
</dbReference>
<dbReference type="EMBL" id="CAKMMF010000017">
    <property type="protein sequence ID" value="CAH1210218.1"/>
    <property type="molecule type" value="Genomic_DNA"/>
</dbReference>
<evidence type="ECO:0000313" key="9">
    <source>
        <dbReference type="EMBL" id="CAH1210218.1"/>
    </source>
</evidence>
<dbReference type="PANTHER" id="PTHR37311:SF1">
    <property type="entry name" value="2-PHOSPHOSULFOLACTATE PHOSPHATASE-RELATED"/>
    <property type="match status" value="1"/>
</dbReference>
<comment type="catalytic activity">
    <reaction evidence="7 8">
        <text>(2R)-O-phospho-3-sulfolactate + H2O = (2R)-3-sulfolactate + phosphate</text>
        <dbReference type="Rhea" id="RHEA:23416"/>
        <dbReference type="ChEBI" id="CHEBI:15377"/>
        <dbReference type="ChEBI" id="CHEBI:15597"/>
        <dbReference type="ChEBI" id="CHEBI:43474"/>
        <dbReference type="ChEBI" id="CHEBI:58738"/>
        <dbReference type="EC" id="3.1.3.71"/>
    </reaction>
</comment>
<gene>
    <name evidence="8 9" type="primary">comB</name>
    <name evidence="9" type="ORF">PAECIP111893_03167</name>
</gene>
<dbReference type="InterPro" id="IPR036702">
    <property type="entry name" value="ComB-like_sf"/>
</dbReference>
<dbReference type="RefSeq" id="WP_236343514.1">
    <property type="nucleotide sequence ID" value="NZ_CAKMMF010000017.1"/>
</dbReference>
<dbReference type="HAMAP" id="MF_00490">
    <property type="entry name" value="ComB"/>
    <property type="match status" value="1"/>
</dbReference>
<accession>A0ABM9CEG2</accession>
<organism evidence="9 10">
    <name type="scientific">Paenibacillus plantiphilus</name>
    <dbReference type="NCBI Taxonomy" id="2905650"/>
    <lineage>
        <taxon>Bacteria</taxon>
        <taxon>Bacillati</taxon>
        <taxon>Bacillota</taxon>
        <taxon>Bacilli</taxon>
        <taxon>Bacillales</taxon>
        <taxon>Paenibacillaceae</taxon>
        <taxon>Paenibacillus</taxon>
    </lineage>
</organism>